<accession>A0A917DTZ2</accession>
<keyword evidence="2" id="KW-1185">Reference proteome</keyword>
<comment type="caution">
    <text evidence="1">The sequence shown here is derived from an EMBL/GenBank/DDBJ whole genome shotgun (WGS) entry which is preliminary data.</text>
</comment>
<gene>
    <name evidence="1" type="ORF">GCM10011514_33690</name>
</gene>
<dbReference type="Proteomes" id="UP000609064">
    <property type="component" value="Unassembled WGS sequence"/>
</dbReference>
<dbReference type="RefSeq" id="WP_188767563.1">
    <property type="nucleotide sequence ID" value="NZ_BMKK01000006.1"/>
</dbReference>
<reference evidence="1" key="1">
    <citation type="journal article" date="2014" name="Int. J. Syst. Evol. Microbiol.">
        <title>Complete genome sequence of Corynebacterium casei LMG S-19264T (=DSM 44701T), isolated from a smear-ripened cheese.</title>
        <authorList>
            <consortium name="US DOE Joint Genome Institute (JGI-PGF)"/>
            <person name="Walter F."/>
            <person name="Albersmeier A."/>
            <person name="Kalinowski J."/>
            <person name="Ruckert C."/>
        </authorList>
    </citation>
    <scope>NUCLEOTIDE SEQUENCE</scope>
    <source>
        <strain evidence="1">CGMCC 1.15958</strain>
    </source>
</reference>
<protein>
    <submittedName>
        <fullName evidence="1">Uncharacterized protein</fullName>
    </submittedName>
</protein>
<name>A0A917DTZ2_9BACT</name>
<dbReference type="EMBL" id="BMKK01000006">
    <property type="protein sequence ID" value="GGD66895.1"/>
    <property type="molecule type" value="Genomic_DNA"/>
</dbReference>
<sequence length="360" mass="42122">MKNRTLLFFILSILCFSCSKEYIEPVIDSDLQTYYDSFLKEAQSRNITISGTGGFVLKFGSANGGIARTYPAENKIVVDSVRWKDVSASEREFTMFHEFGHLFLKRGHNIRTLPNGEFKSMMLTYEANSNVESIHLYLGVRRKYYIDELFDENTAIPEWANLQFDPFPLTSSTRKLVASQDFDESKELSTYLDQFPNTQFKIPEKGILNVKLPKGDGFSLVPDKIMEMASVLPAKRNDFMKSNNYEIEFRYRLKSGTFKYLYSPNIYQNYAIFSHTFNPISYRVLSSFFYFRFSNYTINNDFNTIRLVRKGDFWSVYLNDKHLFYTDVWSADQANQLIFAIAGDEENAEFDLDYFRLYEL</sequence>
<evidence type="ECO:0000313" key="1">
    <source>
        <dbReference type="EMBL" id="GGD66895.1"/>
    </source>
</evidence>
<proteinExistence type="predicted"/>
<organism evidence="1 2">
    <name type="scientific">Emticicia aquatilis</name>
    <dbReference type="NCBI Taxonomy" id="1537369"/>
    <lineage>
        <taxon>Bacteria</taxon>
        <taxon>Pseudomonadati</taxon>
        <taxon>Bacteroidota</taxon>
        <taxon>Cytophagia</taxon>
        <taxon>Cytophagales</taxon>
        <taxon>Leadbetterellaceae</taxon>
        <taxon>Emticicia</taxon>
    </lineage>
</organism>
<reference evidence="1" key="2">
    <citation type="submission" date="2020-09" db="EMBL/GenBank/DDBJ databases">
        <authorList>
            <person name="Sun Q."/>
            <person name="Zhou Y."/>
        </authorList>
    </citation>
    <scope>NUCLEOTIDE SEQUENCE</scope>
    <source>
        <strain evidence="1">CGMCC 1.15958</strain>
    </source>
</reference>
<dbReference type="AlphaFoldDB" id="A0A917DTZ2"/>
<evidence type="ECO:0000313" key="2">
    <source>
        <dbReference type="Proteomes" id="UP000609064"/>
    </source>
</evidence>